<feature type="signal peptide" evidence="1">
    <location>
        <begin position="1"/>
        <end position="31"/>
    </location>
</feature>
<protein>
    <recommendedName>
        <fullName evidence="4">Twin-arginine translocation pathway signal</fullName>
    </recommendedName>
</protein>
<reference evidence="2 3" key="1">
    <citation type="journal article" date="2012" name="J. Bacteriol.">
        <title>Draft Genome Sequence of Mesorhizobium alhagi CCNWXJ12-2T, a Novel Salt-Resistant Species Isolated from the Desert of Northwestern China.</title>
        <authorList>
            <person name="Zhou M."/>
            <person name="Chen W."/>
            <person name="Chen H."/>
            <person name="Wei G."/>
        </authorList>
    </citation>
    <scope>NUCLEOTIDE SEQUENCE [LARGE SCALE GENOMIC DNA]</scope>
    <source>
        <strain evidence="2 3">CCNWXJ12-2</strain>
    </source>
</reference>
<evidence type="ECO:0000256" key="1">
    <source>
        <dbReference type="SAM" id="SignalP"/>
    </source>
</evidence>
<feature type="chain" id="PRO_5003534076" description="Twin-arginine translocation pathway signal" evidence="1">
    <location>
        <begin position="32"/>
        <end position="200"/>
    </location>
</feature>
<evidence type="ECO:0000313" key="2">
    <source>
        <dbReference type="EMBL" id="EHK56833.1"/>
    </source>
</evidence>
<dbReference type="AlphaFoldDB" id="H0HQX1"/>
<dbReference type="Proteomes" id="UP000003250">
    <property type="component" value="Unassembled WGS sequence"/>
</dbReference>
<dbReference type="EMBL" id="AHAM01000097">
    <property type="protein sequence ID" value="EHK56833.1"/>
    <property type="molecule type" value="Genomic_DNA"/>
</dbReference>
<evidence type="ECO:0000313" key="3">
    <source>
        <dbReference type="Proteomes" id="UP000003250"/>
    </source>
</evidence>
<dbReference type="InterPro" id="IPR006311">
    <property type="entry name" value="TAT_signal"/>
</dbReference>
<organism evidence="2 3">
    <name type="scientific">Mesorhizobium alhagi CCNWXJ12-2</name>
    <dbReference type="NCBI Taxonomy" id="1107882"/>
    <lineage>
        <taxon>Bacteria</taxon>
        <taxon>Pseudomonadati</taxon>
        <taxon>Pseudomonadota</taxon>
        <taxon>Alphaproteobacteria</taxon>
        <taxon>Hyphomicrobiales</taxon>
        <taxon>Phyllobacteriaceae</taxon>
        <taxon>Allomesorhizobium</taxon>
    </lineage>
</organism>
<accession>H0HQX1</accession>
<dbReference type="PATRIC" id="fig|1107882.3.peg.2500"/>
<proteinExistence type="predicted"/>
<gene>
    <name evidence="2" type="ORF">MAXJ12_12767</name>
</gene>
<dbReference type="OrthoDB" id="8450424at2"/>
<dbReference type="RefSeq" id="WP_008836181.1">
    <property type="nucleotide sequence ID" value="NZ_AHAM01000097.1"/>
</dbReference>
<keyword evidence="1" id="KW-0732">Signal</keyword>
<sequence length="200" mass="21456">MSLALSRRSFLASASAAAVVATMPAGGAALAASPASAPAAVLPAFVVGTPGEYDWHAYVAENAEQAFRMWVQDRGDDECEFDPEFVTRMPAWDGRDPDTIRPADWLRADLGHCCERCGYETHSDSGAQIVAGEVVCEECLTFADRVLCDPEDALDDLINRIADEGEEDTREWLEGAGHWRLAEADLWPKALAAVAAGDAA</sequence>
<keyword evidence="3" id="KW-1185">Reference proteome</keyword>
<name>H0HQX1_9HYPH</name>
<dbReference type="PROSITE" id="PS51318">
    <property type="entry name" value="TAT"/>
    <property type="match status" value="1"/>
</dbReference>
<evidence type="ECO:0008006" key="4">
    <source>
        <dbReference type="Google" id="ProtNLM"/>
    </source>
</evidence>